<name>A0A7S3J0F3_9SPIT</name>
<organism evidence="1">
    <name type="scientific">Strombidium inclinatum</name>
    <dbReference type="NCBI Taxonomy" id="197538"/>
    <lineage>
        <taxon>Eukaryota</taxon>
        <taxon>Sar</taxon>
        <taxon>Alveolata</taxon>
        <taxon>Ciliophora</taxon>
        <taxon>Intramacronucleata</taxon>
        <taxon>Spirotrichea</taxon>
        <taxon>Oligotrichia</taxon>
        <taxon>Strombidiidae</taxon>
        <taxon>Strombidium</taxon>
    </lineage>
</organism>
<gene>
    <name evidence="1" type="ORF">SINC0208_LOCUS16218</name>
</gene>
<reference evidence="1" key="1">
    <citation type="submission" date="2021-01" db="EMBL/GenBank/DDBJ databases">
        <authorList>
            <person name="Corre E."/>
            <person name="Pelletier E."/>
            <person name="Niang G."/>
            <person name="Scheremetjew M."/>
            <person name="Finn R."/>
            <person name="Kale V."/>
            <person name="Holt S."/>
            <person name="Cochrane G."/>
            <person name="Meng A."/>
            <person name="Brown T."/>
            <person name="Cohen L."/>
        </authorList>
    </citation>
    <scope>NUCLEOTIDE SEQUENCE</scope>
    <source>
        <strain evidence="1">S3</strain>
    </source>
</reference>
<dbReference type="AlphaFoldDB" id="A0A7S3J0F3"/>
<proteinExistence type="predicted"/>
<protein>
    <submittedName>
        <fullName evidence="1">Uncharacterized protein</fullName>
    </submittedName>
</protein>
<sequence>MNRPDWRPRNLITRSKCHAALRRASSNEIVGLVLLLNRSTASLMELVRAAWRILSIMRSGVDQVAGEVCPSDVASDDAYRVLVGSVRGLPGGLGCISSC</sequence>
<dbReference type="EMBL" id="HBIH01040241">
    <property type="protein sequence ID" value="CAE0335579.1"/>
    <property type="molecule type" value="Transcribed_RNA"/>
</dbReference>
<evidence type="ECO:0000313" key="1">
    <source>
        <dbReference type="EMBL" id="CAE0335579.1"/>
    </source>
</evidence>
<accession>A0A7S3J0F3</accession>